<reference evidence="8" key="1">
    <citation type="submission" date="2022-10" db="EMBL/GenBank/DDBJ databases">
        <title>Tapping the CABI collections for fungal endophytes: first genome assemblies for Collariella, Neodidymelliopsis, Ascochyta clinopodiicola, Didymella pomorum, Didymosphaeria variabile, Neocosmospora piperis and Neocucurbitaria cava.</title>
        <authorList>
            <person name="Hill R."/>
        </authorList>
    </citation>
    <scope>NUCLEOTIDE SEQUENCE</scope>
    <source>
        <strain evidence="8">IMI 355082</strain>
    </source>
</reference>
<feature type="transmembrane region" description="Helical" evidence="6">
    <location>
        <begin position="45"/>
        <end position="67"/>
    </location>
</feature>
<organism evidence="8 9">
    <name type="scientific">Gnomoniopsis smithogilvyi</name>
    <dbReference type="NCBI Taxonomy" id="1191159"/>
    <lineage>
        <taxon>Eukaryota</taxon>
        <taxon>Fungi</taxon>
        <taxon>Dikarya</taxon>
        <taxon>Ascomycota</taxon>
        <taxon>Pezizomycotina</taxon>
        <taxon>Sordariomycetes</taxon>
        <taxon>Sordariomycetidae</taxon>
        <taxon>Diaporthales</taxon>
        <taxon>Gnomoniaceae</taxon>
        <taxon>Gnomoniopsis</taxon>
    </lineage>
</organism>
<dbReference type="InterPro" id="IPR043216">
    <property type="entry name" value="PAP-like"/>
</dbReference>
<feature type="transmembrane region" description="Helical" evidence="6">
    <location>
        <begin position="262"/>
        <end position="280"/>
    </location>
</feature>
<dbReference type="Proteomes" id="UP001140453">
    <property type="component" value="Unassembled WGS sequence"/>
</dbReference>
<dbReference type="GO" id="GO:0006644">
    <property type="term" value="P:phospholipid metabolic process"/>
    <property type="evidence" value="ECO:0007669"/>
    <property type="project" value="InterPro"/>
</dbReference>
<evidence type="ECO:0000313" key="9">
    <source>
        <dbReference type="Proteomes" id="UP001140453"/>
    </source>
</evidence>
<evidence type="ECO:0000256" key="1">
    <source>
        <dbReference type="ARBA" id="ARBA00004141"/>
    </source>
</evidence>
<keyword evidence="9" id="KW-1185">Reference proteome</keyword>
<dbReference type="GO" id="GO:0046839">
    <property type="term" value="P:phospholipid dephosphorylation"/>
    <property type="evidence" value="ECO:0007669"/>
    <property type="project" value="TreeGrafter"/>
</dbReference>
<comment type="caution">
    <text evidence="8">The sequence shown here is derived from an EMBL/GenBank/DDBJ whole genome shotgun (WGS) entry which is preliminary data.</text>
</comment>
<keyword evidence="5 6" id="KW-0472">Membrane</keyword>
<dbReference type="GO" id="GO:0016020">
    <property type="term" value="C:membrane"/>
    <property type="evidence" value="ECO:0007669"/>
    <property type="project" value="UniProtKB-SubCell"/>
</dbReference>
<dbReference type="SUPFAM" id="SSF48317">
    <property type="entry name" value="Acid phosphatase/Vanadium-dependent haloperoxidase"/>
    <property type="match status" value="1"/>
</dbReference>
<evidence type="ECO:0000256" key="3">
    <source>
        <dbReference type="ARBA" id="ARBA00022692"/>
    </source>
</evidence>
<dbReference type="SMART" id="SM00014">
    <property type="entry name" value="acidPPc"/>
    <property type="match status" value="1"/>
</dbReference>
<evidence type="ECO:0000256" key="2">
    <source>
        <dbReference type="ARBA" id="ARBA00008816"/>
    </source>
</evidence>
<feature type="transmembrane region" description="Helical" evidence="6">
    <location>
        <begin position="233"/>
        <end position="250"/>
    </location>
</feature>
<dbReference type="PANTHER" id="PTHR10165:SF84">
    <property type="entry name" value="PHOSPHATIDIC ACID PHOSPHATASE BETA"/>
    <property type="match status" value="1"/>
</dbReference>
<dbReference type="EMBL" id="JAPEVB010000003">
    <property type="protein sequence ID" value="KAJ4391109.1"/>
    <property type="molecule type" value="Genomic_DNA"/>
</dbReference>
<accession>A0A9W8YVB7</accession>
<name>A0A9W8YVB7_9PEZI</name>
<comment type="similarity">
    <text evidence="2">Belongs to the PA-phosphatase related phosphoesterase family.</text>
</comment>
<evidence type="ECO:0000313" key="8">
    <source>
        <dbReference type="EMBL" id="KAJ4391109.1"/>
    </source>
</evidence>
<dbReference type="OrthoDB" id="10030083at2759"/>
<dbReference type="Gene3D" id="1.20.144.10">
    <property type="entry name" value="Phosphatidic acid phosphatase type 2/haloperoxidase"/>
    <property type="match status" value="1"/>
</dbReference>
<evidence type="ECO:0000256" key="6">
    <source>
        <dbReference type="SAM" id="Phobius"/>
    </source>
</evidence>
<comment type="subcellular location">
    <subcellularLocation>
        <location evidence="1">Membrane</location>
        <topology evidence="1">Multi-pass membrane protein</topology>
    </subcellularLocation>
</comment>
<evidence type="ECO:0000256" key="4">
    <source>
        <dbReference type="ARBA" id="ARBA00022989"/>
    </source>
</evidence>
<evidence type="ECO:0000256" key="5">
    <source>
        <dbReference type="ARBA" id="ARBA00023136"/>
    </source>
</evidence>
<feature type="transmembrane region" description="Helical" evidence="6">
    <location>
        <begin position="100"/>
        <end position="119"/>
    </location>
</feature>
<keyword evidence="3 6" id="KW-0812">Transmembrane</keyword>
<sequence length="317" mass="35038">MARLTLVSPSSVKQAIHNEITFQRTRRGSPPSVDSRPTFLEWLRLSWLDLLTLIAIGGVAAGFDAMWPPYHRLFPYSQDYADIISSDIAYPLVDPTLSSLLAAVVCIGTPLVIFILAQLHLRHFWSLNNAIFGLLYANVGGTCFQVIIKTLIGGFRPHFLAACQPDFSRSGANKGPLGIYHDWTVCTGDQDTILNALETFPSGHTEVAFAGFLYLSLWINANLKVVGGPYQPCFWKVVALFTPLLAAVLMAGDLQMTYNHHWADVIMGAAIGSSFALVGYKSMFVSVFDARTNDVVLHRRRTVLKSREDTMENGEIV</sequence>
<dbReference type="Pfam" id="PF01569">
    <property type="entry name" value="PAP2"/>
    <property type="match status" value="1"/>
</dbReference>
<proteinExistence type="inferred from homology"/>
<dbReference type="GO" id="GO:0008195">
    <property type="term" value="F:phosphatidate phosphatase activity"/>
    <property type="evidence" value="ECO:0007669"/>
    <property type="project" value="TreeGrafter"/>
</dbReference>
<dbReference type="AlphaFoldDB" id="A0A9W8YVB7"/>
<dbReference type="PANTHER" id="PTHR10165">
    <property type="entry name" value="LIPID PHOSPHATE PHOSPHATASE"/>
    <property type="match status" value="1"/>
</dbReference>
<feature type="transmembrane region" description="Helical" evidence="6">
    <location>
        <begin position="131"/>
        <end position="152"/>
    </location>
</feature>
<gene>
    <name evidence="8" type="ORF">N0V93_004724</name>
</gene>
<feature type="transmembrane region" description="Helical" evidence="6">
    <location>
        <begin position="207"/>
        <end position="226"/>
    </location>
</feature>
<keyword evidence="4 6" id="KW-1133">Transmembrane helix</keyword>
<evidence type="ECO:0000259" key="7">
    <source>
        <dbReference type="SMART" id="SM00014"/>
    </source>
</evidence>
<dbReference type="InterPro" id="IPR000326">
    <property type="entry name" value="PAP2/HPO"/>
</dbReference>
<feature type="domain" description="Phosphatidic acid phosphatase type 2/haloperoxidase" evidence="7">
    <location>
        <begin position="132"/>
        <end position="280"/>
    </location>
</feature>
<dbReference type="InterPro" id="IPR036938">
    <property type="entry name" value="PAP2/HPO_sf"/>
</dbReference>
<protein>
    <recommendedName>
        <fullName evidence="7">Phosphatidic acid phosphatase type 2/haloperoxidase domain-containing protein</fullName>
    </recommendedName>
</protein>